<accession>A0ABY1RDN0</accession>
<feature type="transmembrane region" description="Helical" evidence="2">
    <location>
        <begin position="69"/>
        <end position="99"/>
    </location>
</feature>
<keyword evidence="4" id="KW-1185">Reference proteome</keyword>
<dbReference type="Pfam" id="PF05656">
    <property type="entry name" value="DUF805"/>
    <property type="match status" value="1"/>
</dbReference>
<dbReference type="PANTHER" id="PTHR34980:SF2">
    <property type="entry name" value="INNER MEMBRANE PROTEIN YHAH-RELATED"/>
    <property type="match status" value="1"/>
</dbReference>
<reference evidence="3 4" key="1">
    <citation type="submission" date="2017-04" db="EMBL/GenBank/DDBJ databases">
        <authorList>
            <person name="Varghese N."/>
            <person name="Submissions S."/>
        </authorList>
    </citation>
    <scope>NUCLEOTIDE SEQUENCE [LARGE SCALE GENOMIC DNA]</scope>
    <source>
        <strain evidence="3 4">VKM Ac-1784</strain>
    </source>
</reference>
<proteinExistence type="predicted"/>
<dbReference type="EMBL" id="FXWJ01000003">
    <property type="protein sequence ID" value="SMQ71065.1"/>
    <property type="molecule type" value="Genomic_DNA"/>
</dbReference>
<dbReference type="PANTHER" id="PTHR34980">
    <property type="entry name" value="INNER MEMBRANE PROTEIN-RELATED-RELATED"/>
    <property type="match status" value="1"/>
</dbReference>
<gene>
    <name evidence="3" type="ORF">SAMN06295909_2408</name>
</gene>
<keyword evidence="2" id="KW-0472">Membrane</keyword>
<keyword evidence="2" id="KW-0812">Transmembrane</keyword>
<evidence type="ECO:0000256" key="1">
    <source>
        <dbReference type="SAM" id="MobiDB-lite"/>
    </source>
</evidence>
<name>A0ABY1RDN0_9MICO</name>
<keyword evidence="2" id="KW-1133">Transmembrane helix</keyword>
<feature type="transmembrane region" description="Helical" evidence="2">
    <location>
        <begin position="141"/>
        <end position="166"/>
    </location>
</feature>
<protein>
    <submittedName>
        <fullName evidence="3">Uncharacterized membrane protein YhaH, DUF805 family</fullName>
    </submittedName>
</protein>
<feature type="transmembrane region" description="Helical" evidence="2">
    <location>
        <begin position="111"/>
        <end position="135"/>
    </location>
</feature>
<feature type="region of interest" description="Disordered" evidence="1">
    <location>
        <begin position="1"/>
        <end position="27"/>
    </location>
</feature>
<dbReference type="InterPro" id="IPR008523">
    <property type="entry name" value="DUF805"/>
</dbReference>
<sequence>MKGNMSDDTSVGYAPGPPDGPTCATRSVRGADAPQAHALPLPGATMSQAIERCFRQYATFTGRASRSEYWWTVLFLSLVWLVPTVLFGPGLVIAGVVASQREPGFDDASRLLNAALIVVGLLVVVTVVPSLAILWRRLHDAGFPGALCLLSMIPLIGGITVFVLLLMPSKSAGRRFDRTL</sequence>
<organism evidence="3 4">
    <name type="scientific">Plantibacter elymi</name>
    <name type="common">nom. nud.</name>
    <dbReference type="NCBI Taxonomy" id="199708"/>
    <lineage>
        <taxon>Bacteria</taxon>
        <taxon>Bacillati</taxon>
        <taxon>Actinomycetota</taxon>
        <taxon>Actinomycetes</taxon>
        <taxon>Micrococcales</taxon>
        <taxon>Microbacteriaceae</taxon>
        <taxon>Plantibacter</taxon>
    </lineage>
</organism>
<comment type="caution">
    <text evidence="3">The sequence shown here is derived from an EMBL/GenBank/DDBJ whole genome shotgun (WGS) entry which is preliminary data.</text>
</comment>
<dbReference type="Proteomes" id="UP000194464">
    <property type="component" value="Unassembled WGS sequence"/>
</dbReference>
<evidence type="ECO:0000313" key="4">
    <source>
        <dbReference type="Proteomes" id="UP000194464"/>
    </source>
</evidence>
<evidence type="ECO:0000313" key="3">
    <source>
        <dbReference type="EMBL" id="SMQ71065.1"/>
    </source>
</evidence>
<evidence type="ECO:0000256" key="2">
    <source>
        <dbReference type="SAM" id="Phobius"/>
    </source>
</evidence>